<dbReference type="Proteomes" id="UP000887575">
    <property type="component" value="Unassembled WGS sequence"/>
</dbReference>
<dbReference type="Gene3D" id="3.30.420.10">
    <property type="entry name" value="Ribonuclease H-like superfamily/Ribonuclease H"/>
    <property type="match status" value="1"/>
</dbReference>
<dbReference type="WBParaSite" id="MBELARI_LOCUS17077">
    <property type="protein sequence ID" value="MBELARI_LOCUS17077"/>
    <property type="gene ID" value="MBELARI_LOCUS17077"/>
</dbReference>
<dbReference type="InterPro" id="IPR036397">
    <property type="entry name" value="RNaseH_sf"/>
</dbReference>
<feature type="region of interest" description="Disordered" evidence="1">
    <location>
        <begin position="73"/>
        <end position="93"/>
    </location>
</feature>
<name>A0AAF3EU00_9BILA</name>
<protein>
    <recommendedName>
        <fullName evidence="2">RNase H type-1 domain-containing protein</fullName>
    </recommendedName>
</protein>
<dbReference type="Pfam" id="PF00075">
    <property type="entry name" value="RNase_H"/>
    <property type="match status" value="1"/>
</dbReference>
<evidence type="ECO:0000259" key="2">
    <source>
        <dbReference type="PROSITE" id="PS50879"/>
    </source>
</evidence>
<sequence length="148" mass="17102">MDALWNLENSQKKQRTLKKYDLKGNDTKNLQNLQLLLSCFPKGDVTLQWVQSHVGDCGNNKADELARDAIKLLKGPKDPKGHPNEPKKIKPWKLADHQITFGNDEESPFEPQEIQYDKDAPIAEPLNQKKQNLLMDIVREINKDWDMQ</sequence>
<proteinExistence type="predicted"/>
<evidence type="ECO:0000313" key="4">
    <source>
        <dbReference type="WBParaSite" id="MBELARI_LOCUS17077"/>
    </source>
</evidence>
<evidence type="ECO:0000313" key="3">
    <source>
        <dbReference type="Proteomes" id="UP000887575"/>
    </source>
</evidence>
<dbReference type="GO" id="GO:0004523">
    <property type="term" value="F:RNA-DNA hybrid ribonuclease activity"/>
    <property type="evidence" value="ECO:0007669"/>
    <property type="project" value="InterPro"/>
</dbReference>
<dbReference type="GO" id="GO:0003676">
    <property type="term" value="F:nucleic acid binding"/>
    <property type="evidence" value="ECO:0007669"/>
    <property type="project" value="InterPro"/>
</dbReference>
<accession>A0AAF3EU00</accession>
<keyword evidence="3" id="KW-1185">Reference proteome</keyword>
<dbReference type="PROSITE" id="PS50879">
    <property type="entry name" value="RNASE_H_1"/>
    <property type="match status" value="1"/>
</dbReference>
<organism evidence="3 4">
    <name type="scientific">Mesorhabditis belari</name>
    <dbReference type="NCBI Taxonomy" id="2138241"/>
    <lineage>
        <taxon>Eukaryota</taxon>
        <taxon>Metazoa</taxon>
        <taxon>Ecdysozoa</taxon>
        <taxon>Nematoda</taxon>
        <taxon>Chromadorea</taxon>
        <taxon>Rhabditida</taxon>
        <taxon>Rhabditina</taxon>
        <taxon>Rhabditomorpha</taxon>
        <taxon>Rhabditoidea</taxon>
        <taxon>Rhabditidae</taxon>
        <taxon>Mesorhabditinae</taxon>
        <taxon>Mesorhabditis</taxon>
    </lineage>
</organism>
<dbReference type="AlphaFoldDB" id="A0AAF3EU00"/>
<feature type="domain" description="RNase H type-1" evidence="2">
    <location>
        <begin position="1"/>
        <end position="71"/>
    </location>
</feature>
<dbReference type="InterPro" id="IPR012337">
    <property type="entry name" value="RNaseH-like_sf"/>
</dbReference>
<reference evidence="4" key="1">
    <citation type="submission" date="2024-02" db="UniProtKB">
        <authorList>
            <consortium name="WormBaseParasite"/>
        </authorList>
    </citation>
    <scope>IDENTIFICATION</scope>
</reference>
<dbReference type="InterPro" id="IPR002156">
    <property type="entry name" value="RNaseH_domain"/>
</dbReference>
<evidence type="ECO:0000256" key="1">
    <source>
        <dbReference type="SAM" id="MobiDB-lite"/>
    </source>
</evidence>
<dbReference type="SUPFAM" id="SSF53098">
    <property type="entry name" value="Ribonuclease H-like"/>
    <property type="match status" value="1"/>
</dbReference>